<sequence>MSIASYFFIGTDDEAQRNDGLEGSPADHRAEFYRVMDTSIKPIYTILTGEKSPSFEPVVMNDDFSQITFLIPEKFVQAAASIEPDNHVEILKAWKETEDAPYDNDKDLTDLLAALAKLSRKAIEDKQNLYLWNCL</sequence>
<dbReference type="EMBL" id="PUIA01000042">
    <property type="protein sequence ID" value="PQO29100.1"/>
    <property type="molecule type" value="Genomic_DNA"/>
</dbReference>
<evidence type="ECO:0000313" key="2">
    <source>
        <dbReference type="Proteomes" id="UP000240009"/>
    </source>
</evidence>
<dbReference type="OrthoDB" id="9946406at2"/>
<evidence type="ECO:0000313" key="1">
    <source>
        <dbReference type="EMBL" id="PQO29100.1"/>
    </source>
</evidence>
<dbReference type="Proteomes" id="UP000240009">
    <property type="component" value="Unassembled WGS sequence"/>
</dbReference>
<name>A0A2S8FAE8_9BACT</name>
<dbReference type="RefSeq" id="WP_105354970.1">
    <property type="nucleotide sequence ID" value="NZ_PUIA01000042.1"/>
</dbReference>
<proteinExistence type="predicted"/>
<gene>
    <name evidence="1" type="ORF">C5Y96_15195</name>
</gene>
<comment type="caution">
    <text evidence="1">The sequence shown here is derived from an EMBL/GenBank/DDBJ whole genome shotgun (WGS) entry which is preliminary data.</text>
</comment>
<protein>
    <submittedName>
        <fullName evidence="1">Uncharacterized protein</fullName>
    </submittedName>
</protein>
<organism evidence="1 2">
    <name type="scientific">Blastopirellula marina</name>
    <dbReference type="NCBI Taxonomy" id="124"/>
    <lineage>
        <taxon>Bacteria</taxon>
        <taxon>Pseudomonadati</taxon>
        <taxon>Planctomycetota</taxon>
        <taxon>Planctomycetia</taxon>
        <taxon>Pirellulales</taxon>
        <taxon>Pirellulaceae</taxon>
        <taxon>Blastopirellula</taxon>
    </lineage>
</organism>
<dbReference type="AlphaFoldDB" id="A0A2S8FAE8"/>
<accession>A0A2S8FAE8</accession>
<reference evidence="1 2" key="1">
    <citation type="submission" date="2018-02" db="EMBL/GenBank/DDBJ databases">
        <title>Comparative genomes isolates from brazilian mangrove.</title>
        <authorList>
            <person name="Araujo J.E."/>
            <person name="Taketani R.G."/>
            <person name="Silva M.C.P."/>
            <person name="Loureco M.V."/>
            <person name="Andreote F.D."/>
        </authorList>
    </citation>
    <scope>NUCLEOTIDE SEQUENCE [LARGE SCALE GENOMIC DNA]</scope>
    <source>
        <strain evidence="1 2">HEX-2 MGV</strain>
    </source>
</reference>